<organism evidence="2 3">
    <name type="scientific">Microbacterium murale</name>
    <dbReference type="NCBI Taxonomy" id="1081040"/>
    <lineage>
        <taxon>Bacteria</taxon>
        <taxon>Bacillati</taxon>
        <taxon>Actinomycetota</taxon>
        <taxon>Actinomycetes</taxon>
        <taxon>Micrococcales</taxon>
        <taxon>Microbacteriaceae</taxon>
        <taxon>Microbacterium</taxon>
    </lineage>
</organism>
<keyword evidence="3" id="KW-1185">Reference proteome</keyword>
<feature type="region of interest" description="Disordered" evidence="1">
    <location>
        <begin position="53"/>
        <end position="88"/>
    </location>
</feature>
<gene>
    <name evidence="2" type="ORF">QFZ46_002061</name>
</gene>
<comment type="caution">
    <text evidence="2">The sequence shown here is derived from an EMBL/GenBank/DDBJ whole genome shotgun (WGS) entry which is preliminary data.</text>
</comment>
<dbReference type="EMBL" id="JAUSXK010000001">
    <property type="protein sequence ID" value="MDQ0643901.1"/>
    <property type="molecule type" value="Genomic_DNA"/>
</dbReference>
<sequence length="88" mass="9939">MYEHPSYTHARVTGEQARAARELERRRSMLDHPSRIVRRERPLIALLKRAFRGEKGAPRSARAAASSSTPSDKPRVVCEQPAQPAHAR</sequence>
<evidence type="ECO:0000313" key="2">
    <source>
        <dbReference type="EMBL" id="MDQ0643901.1"/>
    </source>
</evidence>
<evidence type="ECO:0000256" key="1">
    <source>
        <dbReference type="SAM" id="MobiDB-lite"/>
    </source>
</evidence>
<name>A0ABU0PB38_9MICO</name>
<protein>
    <submittedName>
        <fullName evidence="2">Uncharacterized protein</fullName>
    </submittedName>
</protein>
<reference evidence="2 3" key="1">
    <citation type="submission" date="2023-07" db="EMBL/GenBank/DDBJ databases">
        <title>Comparative genomics of wheat-associated soil bacteria to identify genetic determinants of phenazine resistance.</title>
        <authorList>
            <person name="Mouncey N."/>
        </authorList>
    </citation>
    <scope>NUCLEOTIDE SEQUENCE [LARGE SCALE GENOMIC DNA]</scope>
    <source>
        <strain evidence="2 3">W2I7</strain>
    </source>
</reference>
<feature type="region of interest" description="Disordered" evidence="1">
    <location>
        <begin position="1"/>
        <end position="20"/>
    </location>
</feature>
<evidence type="ECO:0000313" key="3">
    <source>
        <dbReference type="Proteomes" id="UP001239085"/>
    </source>
</evidence>
<dbReference type="RefSeq" id="WP_307361076.1">
    <property type="nucleotide sequence ID" value="NZ_JAUSXK010000001.1"/>
</dbReference>
<proteinExistence type="predicted"/>
<accession>A0ABU0PB38</accession>
<feature type="compositionally biased region" description="Low complexity" evidence="1">
    <location>
        <begin position="58"/>
        <end position="71"/>
    </location>
</feature>
<dbReference type="Proteomes" id="UP001239085">
    <property type="component" value="Unassembled WGS sequence"/>
</dbReference>